<dbReference type="InterPro" id="IPR011530">
    <property type="entry name" value="rRNA_adenine_dimethylase"/>
</dbReference>
<reference evidence="11 12" key="1">
    <citation type="submission" date="2019-01" db="EMBL/GenBank/DDBJ databases">
        <authorList>
            <person name="Ferrante I. M."/>
        </authorList>
    </citation>
    <scope>NUCLEOTIDE SEQUENCE [LARGE SCALE GENOMIC DNA]</scope>
    <source>
        <strain evidence="11 12">B856</strain>
    </source>
</reference>
<dbReference type="NCBIfam" id="TIGR00755">
    <property type="entry name" value="ksgA"/>
    <property type="match status" value="1"/>
</dbReference>
<feature type="binding site" evidence="6">
    <location>
        <position position="115"/>
    </location>
    <ligand>
        <name>S-adenosyl-L-methionine</name>
        <dbReference type="ChEBI" id="CHEBI:59789"/>
    </ligand>
</feature>
<proteinExistence type="inferred from homology"/>
<keyword evidence="4 6" id="KW-0949">S-adenosyl-L-methionine</keyword>
<protein>
    <recommendedName>
        <fullName evidence="7">rRNA adenine N(6)-methyltransferase</fullName>
        <ecNumber evidence="7">2.1.1.-</ecNumber>
    </recommendedName>
</protein>
<keyword evidence="5 6" id="KW-0694">RNA-binding</keyword>
<comment type="similarity">
    <text evidence="6 7">Belongs to the class I-like SAM-binding methyltransferase superfamily. rRNA adenine N(6)-methyltransferase family.</text>
</comment>
<dbReference type="EC" id="2.1.1.-" evidence="7"/>
<dbReference type="PROSITE" id="PS01131">
    <property type="entry name" value="RRNA_A_DIMETH"/>
    <property type="match status" value="1"/>
</dbReference>
<dbReference type="AlphaFoldDB" id="A0A448Z6D4"/>
<dbReference type="InterPro" id="IPR020596">
    <property type="entry name" value="rRNA_Ade_Mease_Trfase_CS"/>
</dbReference>
<dbReference type="Gene3D" id="3.40.50.150">
    <property type="entry name" value="Vaccinia Virus protein VP39"/>
    <property type="match status" value="1"/>
</dbReference>
<dbReference type="EMBL" id="CAACVS010000133">
    <property type="protein sequence ID" value="VEU37586.1"/>
    <property type="molecule type" value="Genomic_DNA"/>
</dbReference>
<keyword evidence="12" id="KW-1185">Reference proteome</keyword>
<name>A0A448Z6D4_9STRA</name>
<dbReference type="InterPro" id="IPR020598">
    <property type="entry name" value="rRNA_Ade_methylase_Trfase_N"/>
</dbReference>
<evidence type="ECO:0000256" key="6">
    <source>
        <dbReference type="PROSITE-ProRule" id="PRU01026"/>
    </source>
</evidence>
<feature type="binding site" evidence="6">
    <location>
        <position position="175"/>
    </location>
    <ligand>
        <name>S-adenosyl-L-methionine</name>
        <dbReference type="ChEBI" id="CHEBI:59789"/>
    </ligand>
</feature>
<keyword evidence="1 7" id="KW-0698">rRNA processing</keyword>
<evidence type="ECO:0000256" key="9">
    <source>
        <dbReference type="SAM" id="SignalP"/>
    </source>
</evidence>
<evidence type="ECO:0000256" key="1">
    <source>
        <dbReference type="ARBA" id="ARBA00022552"/>
    </source>
</evidence>
<feature type="compositionally biased region" description="Low complexity" evidence="8">
    <location>
        <begin position="81"/>
        <end position="99"/>
    </location>
</feature>
<dbReference type="GO" id="GO:0003723">
    <property type="term" value="F:RNA binding"/>
    <property type="evidence" value="ECO:0007669"/>
    <property type="project" value="UniProtKB-UniRule"/>
</dbReference>
<evidence type="ECO:0000313" key="12">
    <source>
        <dbReference type="Proteomes" id="UP000291116"/>
    </source>
</evidence>
<organism evidence="11 12">
    <name type="scientific">Pseudo-nitzschia multistriata</name>
    <dbReference type="NCBI Taxonomy" id="183589"/>
    <lineage>
        <taxon>Eukaryota</taxon>
        <taxon>Sar</taxon>
        <taxon>Stramenopiles</taxon>
        <taxon>Ochrophyta</taxon>
        <taxon>Bacillariophyta</taxon>
        <taxon>Bacillariophyceae</taxon>
        <taxon>Bacillariophycidae</taxon>
        <taxon>Bacillariales</taxon>
        <taxon>Bacillariaceae</taxon>
        <taxon>Pseudo-nitzschia</taxon>
    </lineage>
</organism>
<dbReference type="PANTHER" id="PTHR11727">
    <property type="entry name" value="DIMETHYLADENOSINE TRANSFERASE"/>
    <property type="match status" value="1"/>
</dbReference>
<dbReference type="InterPro" id="IPR029063">
    <property type="entry name" value="SAM-dependent_MTases_sf"/>
</dbReference>
<feature type="chain" id="PRO_5019032587" description="rRNA adenine N(6)-methyltransferase" evidence="9">
    <location>
        <begin position="31"/>
        <end position="440"/>
    </location>
</feature>
<evidence type="ECO:0000256" key="8">
    <source>
        <dbReference type="SAM" id="MobiDB-lite"/>
    </source>
</evidence>
<dbReference type="Proteomes" id="UP000291116">
    <property type="component" value="Unassembled WGS sequence"/>
</dbReference>
<evidence type="ECO:0000259" key="10">
    <source>
        <dbReference type="SMART" id="SM00650"/>
    </source>
</evidence>
<keyword evidence="9" id="KW-0732">Signal</keyword>
<dbReference type="SUPFAM" id="SSF53335">
    <property type="entry name" value="S-adenosyl-L-methionine-dependent methyltransferases"/>
    <property type="match status" value="1"/>
</dbReference>
<dbReference type="CDD" id="cd02440">
    <property type="entry name" value="AdoMet_MTases"/>
    <property type="match status" value="1"/>
</dbReference>
<keyword evidence="2 6" id="KW-0489">Methyltransferase</keyword>
<evidence type="ECO:0000256" key="5">
    <source>
        <dbReference type="ARBA" id="ARBA00022884"/>
    </source>
</evidence>
<accession>A0A448Z6D4</accession>
<dbReference type="InterPro" id="IPR023165">
    <property type="entry name" value="rRNA_Ade_diMease-like_C"/>
</dbReference>
<dbReference type="SMART" id="SM00650">
    <property type="entry name" value="rADc"/>
    <property type="match status" value="1"/>
</dbReference>
<feature type="binding site" evidence="6">
    <location>
        <position position="197"/>
    </location>
    <ligand>
        <name>S-adenosyl-L-methionine</name>
        <dbReference type="ChEBI" id="CHEBI:59789"/>
    </ligand>
</feature>
<evidence type="ECO:0000256" key="7">
    <source>
        <dbReference type="RuleBase" id="RU362106"/>
    </source>
</evidence>
<dbReference type="OrthoDB" id="74991at2759"/>
<feature type="signal peptide" evidence="9">
    <location>
        <begin position="1"/>
        <end position="30"/>
    </location>
</feature>
<dbReference type="GO" id="GO:0000179">
    <property type="term" value="F:rRNA (adenine-N6,N6-)-dimethyltransferase activity"/>
    <property type="evidence" value="ECO:0007669"/>
    <property type="project" value="UniProtKB-UniRule"/>
</dbReference>
<feature type="binding site" evidence="6">
    <location>
        <position position="117"/>
    </location>
    <ligand>
        <name>S-adenosyl-L-methionine</name>
        <dbReference type="ChEBI" id="CHEBI:59789"/>
    </ligand>
</feature>
<evidence type="ECO:0000256" key="4">
    <source>
        <dbReference type="ARBA" id="ARBA00022691"/>
    </source>
</evidence>
<dbReference type="HAMAP" id="MF_00607">
    <property type="entry name" value="16SrRNA_methyltr_A"/>
    <property type="match status" value="1"/>
</dbReference>
<dbReference type="Gene3D" id="1.10.8.100">
    <property type="entry name" value="Ribosomal RNA adenine dimethylase-like, domain 2"/>
    <property type="match status" value="1"/>
</dbReference>
<dbReference type="PROSITE" id="PS51689">
    <property type="entry name" value="SAM_RNA_A_N6_MT"/>
    <property type="match status" value="1"/>
</dbReference>
<dbReference type="PANTHER" id="PTHR11727:SF18">
    <property type="entry name" value="RRNA ADENINE N(6)-METHYLTRANSFERASE"/>
    <property type="match status" value="1"/>
</dbReference>
<feature type="region of interest" description="Disordered" evidence="8">
    <location>
        <begin position="411"/>
        <end position="431"/>
    </location>
</feature>
<feature type="binding site" evidence="6">
    <location>
        <position position="219"/>
    </location>
    <ligand>
        <name>S-adenosyl-L-methionine</name>
        <dbReference type="ChEBI" id="CHEBI:59789"/>
    </ligand>
</feature>
<feature type="region of interest" description="Disordered" evidence="8">
    <location>
        <begin position="35"/>
        <end position="113"/>
    </location>
</feature>
<feature type="binding site" evidence="6">
    <location>
        <position position="152"/>
    </location>
    <ligand>
        <name>S-adenosyl-L-methionine</name>
        <dbReference type="ChEBI" id="CHEBI:59789"/>
    </ligand>
</feature>
<feature type="domain" description="Ribosomal RNA adenine methylase transferase N-terminal" evidence="10">
    <location>
        <begin position="122"/>
        <end position="306"/>
    </location>
</feature>
<evidence type="ECO:0000256" key="3">
    <source>
        <dbReference type="ARBA" id="ARBA00022679"/>
    </source>
</evidence>
<feature type="compositionally biased region" description="Acidic residues" evidence="8">
    <location>
        <begin position="63"/>
        <end position="73"/>
    </location>
</feature>
<gene>
    <name evidence="11" type="ORF">PSNMU_V1.4_AUG-EV-PASAV3_0043900</name>
</gene>
<evidence type="ECO:0000256" key="2">
    <source>
        <dbReference type="ARBA" id="ARBA00022603"/>
    </source>
</evidence>
<sequence>MAAPKAFGASRCRVLLALLAAGLSPGCVRSFCPSPHPPPNSFASSKARPPPAALHGWVQKDDGEWEWEEDDPDFVPPPPVEVAAAEPSSPAAPKATATPQLPSGKLKPKQSLGQNFLRDGNTVAKMIKAFHQDATVHGDRPGKPLTSIVELGPGAGALTDRLVENYGTDVLRCIEVDPRAIEILEEKHPALVVHHQDVLQVDYPEMAEEQGEPLVVIGNLPYYITSQILFALADASHYGAVDCATVTMQWEVGQRMVAPTSCKDYGILSVVFQTYADVRCHFKIPPTVFYPQPKVDSALLGLHFLGPEKLRRRLAGVRPRDFRTVVTTAFRQRRKTIRNTLKKLPGIEKEVLMQKIDAPPLPLPAEVLSAMEAGDAFANAQELPDDWMRKRPEELTPGQFVEVTRLMYGDAGGSAGGDDGEAPSGDALGRKVWRKLKHGT</sequence>
<evidence type="ECO:0000313" key="11">
    <source>
        <dbReference type="EMBL" id="VEU37586.1"/>
    </source>
</evidence>
<keyword evidence="3 6" id="KW-0808">Transferase</keyword>
<dbReference type="Pfam" id="PF00398">
    <property type="entry name" value="RrnaAD"/>
    <property type="match status" value="1"/>
</dbReference>
<dbReference type="InterPro" id="IPR001737">
    <property type="entry name" value="KsgA/Erm"/>
</dbReference>